<evidence type="ECO:0000313" key="1">
    <source>
        <dbReference type="EMBL" id="ODS02861.1"/>
    </source>
</evidence>
<reference evidence="1 2" key="1">
    <citation type="journal article" date="2016" name="Environ. Microbiol.">
        <title>New Methyloceanibacter diversity from North Sea sediments includes methanotroph containing solely the soluble methane monooxygenase.</title>
        <authorList>
            <person name="Vekeman B."/>
            <person name="Kerckhof F.M."/>
            <person name="Cremers G."/>
            <person name="de Vos P."/>
            <person name="Vandamme P."/>
            <person name="Boon N."/>
            <person name="Op den Camp H.J."/>
            <person name="Heylen K."/>
        </authorList>
    </citation>
    <scope>NUCLEOTIDE SEQUENCE [LARGE SCALE GENOMIC DNA]</scope>
    <source>
        <strain evidence="1 2">R-67177</strain>
    </source>
</reference>
<evidence type="ECO:0000313" key="2">
    <source>
        <dbReference type="Proteomes" id="UP000095042"/>
    </source>
</evidence>
<dbReference type="EMBL" id="LPWD01000210">
    <property type="protein sequence ID" value="ODS02861.1"/>
    <property type="molecule type" value="Genomic_DNA"/>
</dbReference>
<protein>
    <submittedName>
        <fullName evidence="1">Uncharacterized protein</fullName>
    </submittedName>
</protein>
<name>A0A1E3WAQ7_9HYPH</name>
<organism evidence="1 2">
    <name type="scientific">Methyloceanibacter marginalis</name>
    <dbReference type="NCBI Taxonomy" id="1774971"/>
    <lineage>
        <taxon>Bacteria</taxon>
        <taxon>Pseudomonadati</taxon>
        <taxon>Pseudomonadota</taxon>
        <taxon>Alphaproteobacteria</taxon>
        <taxon>Hyphomicrobiales</taxon>
        <taxon>Hyphomicrobiaceae</taxon>
        <taxon>Methyloceanibacter</taxon>
    </lineage>
</organism>
<dbReference type="Proteomes" id="UP000095042">
    <property type="component" value="Unassembled WGS sequence"/>
</dbReference>
<sequence length="169" mass="18537">MDGAPKANAICPADLNWRTIRLSLAAGPIEFMETGSMIPDSARITGLCLKVFALTLAGVVLAHPVQARDGVSGCSIAEVETDAGRVWRYTIEVQVPENGYCRVSVVEDKDRKSWKYCWLKRASDNPVSATCDDPLDDEDFDVWKAKAVCGAQNSMAYCRRETPLVPIAR</sequence>
<accession>A0A1E3WAQ7</accession>
<gene>
    <name evidence="1" type="ORF">AUC71_12985</name>
</gene>
<proteinExistence type="predicted"/>
<comment type="caution">
    <text evidence="1">The sequence shown here is derived from an EMBL/GenBank/DDBJ whole genome shotgun (WGS) entry which is preliminary data.</text>
</comment>
<dbReference type="AlphaFoldDB" id="A0A1E3WAQ7"/>
<keyword evidence="2" id="KW-1185">Reference proteome</keyword>